<evidence type="ECO:0000259" key="5">
    <source>
        <dbReference type="Pfam" id="PF02836"/>
    </source>
</evidence>
<keyword evidence="2" id="KW-0378">Hydrolase</keyword>
<dbReference type="Pfam" id="PF00703">
    <property type="entry name" value="Glyco_hydro_2"/>
    <property type="match status" value="1"/>
</dbReference>
<dbReference type="OrthoDB" id="9762066at2"/>
<dbReference type="SUPFAM" id="SSF51445">
    <property type="entry name" value="(Trans)glycosidases"/>
    <property type="match status" value="1"/>
</dbReference>
<dbReference type="GO" id="GO:0005975">
    <property type="term" value="P:carbohydrate metabolic process"/>
    <property type="evidence" value="ECO:0007669"/>
    <property type="project" value="InterPro"/>
</dbReference>
<dbReference type="Gene3D" id="3.20.20.80">
    <property type="entry name" value="Glycosidases"/>
    <property type="match status" value="1"/>
</dbReference>
<feature type="domain" description="Glycoside hydrolase family 2 catalytic" evidence="5">
    <location>
        <begin position="343"/>
        <end position="611"/>
    </location>
</feature>
<dbReference type="SUPFAM" id="SSF49303">
    <property type="entry name" value="beta-Galactosidase/glucuronidase domain"/>
    <property type="match status" value="1"/>
</dbReference>
<protein>
    <submittedName>
        <fullName evidence="7">Uncharacterized protein</fullName>
    </submittedName>
</protein>
<dbReference type="GO" id="GO:0004553">
    <property type="term" value="F:hydrolase activity, hydrolyzing O-glycosyl compounds"/>
    <property type="evidence" value="ECO:0007669"/>
    <property type="project" value="InterPro"/>
</dbReference>
<dbReference type="InterPro" id="IPR006101">
    <property type="entry name" value="Glyco_hydro_2"/>
</dbReference>
<dbReference type="Proteomes" id="UP000480246">
    <property type="component" value="Unassembled WGS sequence"/>
</dbReference>
<dbReference type="AlphaFoldDB" id="A0A7C8GRZ3"/>
<proteinExistence type="inferred from homology"/>
<dbReference type="Gene3D" id="2.60.120.260">
    <property type="entry name" value="Galactose-binding domain-like"/>
    <property type="match status" value="2"/>
</dbReference>
<dbReference type="InterPro" id="IPR006103">
    <property type="entry name" value="Glyco_hydro_2_cat"/>
</dbReference>
<gene>
    <name evidence="7" type="ORF">F9U64_16735</name>
</gene>
<dbReference type="InterPro" id="IPR013783">
    <property type="entry name" value="Ig-like_fold"/>
</dbReference>
<evidence type="ECO:0000313" key="7">
    <source>
        <dbReference type="EMBL" id="KAB8128065.1"/>
    </source>
</evidence>
<dbReference type="Gene3D" id="2.60.40.10">
    <property type="entry name" value="Immunoglobulins"/>
    <property type="match status" value="1"/>
</dbReference>
<comment type="similarity">
    <text evidence="1">Belongs to the glycosyl hydrolase 2 family.</text>
</comment>
<reference evidence="7 8" key="1">
    <citation type="submission" date="2019-10" db="EMBL/GenBank/DDBJ databases">
        <title>Gracilibacillus sp. nov. isolated from rice seeds.</title>
        <authorList>
            <person name="He S."/>
        </authorList>
    </citation>
    <scope>NUCLEOTIDE SEQUENCE [LARGE SCALE GENOMIC DNA]</scope>
    <source>
        <strain evidence="7 8">TD8</strain>
    </source>
</reference>
<feature type="domain" description="Glycoside hydrolase family 2 immunoglobulin-like beta-sandwich" evidence="4">
    <location>
        <begin position="243"/>
        <end position="331"/>
    </location>
</feature>
<dbReference type="InterPro" id="IPR051913">
    <property type="entry name" value="GH2_Domain-Containing"/>
</dbReference>
<organism evidence="7 8">
    <name type="scientific">Gracilibacillus oryzae</name>
    <dbReference type="NCBI Taxonomy" id="1672701"/>
    <lineage>
        <taxon>Bacteria</taxon>
        <taxon>Bacillati</taxon>
        <taxon>Bacillota</taxon>
        <taxon>Bacilli</taxon>
        <taxon>Bacillales</taxon>
        <taxon>Bacillaceae</taxon>
        <taxon>Gracilibacillus</taxon>
    </lineage>
</organism>
<dbReference type="PANTHER" id="PTHR42732">
    <property type="entry name" value="BETA-GALACTOSIDASE"/>
    <property type="match status" value="1"/>
</dbReference>
<dbReference type="Pfam" id="PF02836">
    <property type="entry name" value="Glyco_hydro_2_C"/>
    <property type="match status" value="1"/>
</dbReference>
<evidence type="ECO:0000256" key="2">
    <source>
        <dbReference type="ARBA" id="ARBA00022801"/>
    </source>
</evidence>
<evidence type="ECO:0000256" key="1">
    <source>
        <dbReference type="ARBA" id="ARBA00007401"/>
    </source>
</evidence>
<name>A0A7C8GRZ3_9BACI</name>
<feature type="domain" description="Glycosyl hydrolases family 2 sugar binding" evidence="6">
    <location>
        <begin position="125"/>
        <end position="236"/>
    </location>
</feature>
<dbReference type="PANTHER" id="PTHR42732:SF1">
    <property type="entry name" value="BETA-MANNOSIDASE"/>
    <property type="match status" value="1"/>
</dbReference>
<dbReference type="EMBL" id="WEID01000085">
    <property type="protein sequence ID" value="KAB8128065.1"/>
    <property type="molecule type" value="Genomic_DNA"/>
</dbReference>
<dbReference type="RefSeq" id="WP_153406043.1">
    <property type="nucleotide sequence ID" value="NZ_ML762440.1"/>
</dbReference>
<dbReference type="Pfam" id="PF02837">
    <property type="entry name" value="Glyco_hydro_2_N"/>
    <property type="match status" value="1"/>
</dbReference>
<comment type="caution">
    <text evidence="7">The sequence shown here is derived from an EMBL/GenBank/DDBJ whole genome shotgun (WGS) entry which is preliminary data.</text>
</comment>
<dbReference type="InterPro" id="IPR017853">
    <property type="entry name" value="GH"/>
</dbReference>
<sequence length="785" mass="88663">MSKKYVLVGMITILLIGGISMGVYAMSQIKRSNVSDKVKLVVDGRVHLVDHDGFSVAYQNGFPIPAFTTWQLNQAQRSYLSLNGDWHFFYDEEKSYSDSVKPSEVDFDDSSWSSERVPASLDFAYENGKYQQKFGSFWFRKVIKVDKDWKDRFIKLISLGMGPKAEIFINGQSVGTSKFGATPSAINVTPYLETGKENVIAIRVDRNPHVYLDRDGVPPGSYDWWDYSGITRDIYLEATNPQTVVKVNVQASQLDQKIEAQAVVLNLTEKPDQMKVVLDPGVNGIDPKTKEVQLEANEVKVVPFEFDVPSIKAWTPDSPNLYTATAEIPEKDILTAQYGAVDVEVNDNELLINQESVFLKGTNWHEESALSGRSLTVEEYQQELDLMKAANANFIRHAHYNRHPYAYQYADEVGLYVMDEVENYWMNVESIQHQLSEGTASEELAIAMAWNQVNHPSIIMWGVGNENTSNNQEHVDFYNMLRDAVRKIDLKERPVTYASNTQHHPEDITRAEPDLLTINQYYGFHGGNAEDFGAGDFEERLEILHETYPDKPIIITENGTWSSYGNRGDSTIGGTEDWQAANFAAHWDVTVSKPYTAGYTFWNFKDYRSKEPYTEADSNRLSAMGMVDWSELRPKVVYEYFKNAAAEGTNRVLNPNFESGTDEWSLSTASEKAIVETGDGLTVKLDSTQVFEISQRTTDLLKGDYEFAATTEGITESTNVQLEVSAKNVDELFTIKVDQDGRFTLPFRVVHDGISSARFSIKAECEEDGQTITIKDVRLSRVLSD</sequence>
<keyword evidence="3" id="KW-0326">Glycosidase</keyword>
<dbReference type="SUPFAM" id="SSF49785">
    <property type="entry name" value="Galactose-binding domain-like"/>
    <property type="match status" value="1"/>
</dbReference>
<dbReference type="InterPro" id="IPR006104">
    <property type="entry name" value="Glyco_hydro_2_N"/>
</dbReference>
<dbReference type="PRINTS" id="PR00132">
    <property type="entry name" value="GLHYDRLASE2"/>
</dbReference>
<evidence type="ECO:0000256" key="3">
    <source>
        <dbReference type="ARBA" id="ARBA00023295"/>
    </source>
</evidence>
<evidence type="ECO:0000259" key="6">
    <source>
        <dbReference type="Pfam" id="PF02837"/>
    </source>
</evidence>
<accession>A0A7C8GRZ3</accession>
<evidence type="ECO:0000313" key="8">
    <source>
        <dbReference type="Proteomes" id="UP000480246"/>
    </source>
</evidence>
<evidence type="ECO:0000259" key="4">
    <source>
        <dbReference type="Pfam" id="PF00703"/>
    </source>
</evidence>
<dbReference type="InterPro" id="IPR036156">
    <property type="entry name" value="Beta-gal/glucu_dom_sf"/>
</dbReference>
<keyword evidence="8" id="KW-1185">Reference proteome</keyword>
<dbReference type="InterPro" id="IPR006102">
    <property type="entry name" value="Ig-like_GH2"/>
</dbReference>
<dbReference type="InterPro" id="IPR008979">
    <property type="entry name" value="Galactose-bd-like_sf"/>
</dbReference>